<dbReference type="InterPro" id="IPR050789">
    <property type="entry name" value="Diverse_Enzym_Activities"/>
</dbReference>
<dbReference type="Gene3D" id="3.40.710.10">
    <property type="entry name" value="DD-peptidase/beta-lactamase superfamily"/>
    <property type="match status" value="1"/>
</dbReference>
<dbReference type="InterPro" id="IPR001466">
    <property type="entry name" value="Beta-lactam-related"/>
</dbReference>
<reference evidence="4 5" key="1">
    <citation type="submission" date="2018-01" db="EMBL/GenBank/DDBJ databases">
        <title>The whole genome sequencing and assembly of Paenibacillus chitinolyticus KCCM 41400 strain.</title>
        <authorList>
            <person name="Kim J.-Y."/>
            <person name="Park M.-K."/>
            <person name="Lee Y.-J."/>
            <person name="Yi H."/>
            <person name="Bahn Y.-S."/>
            <person name="Kim J.F."/>
            <person name="Lee D.-W."/>
        </authorList>
    </citation>
    <scope>NUCLEOTIDE SEQUENCE [LARGE SCALE GENOMIC DNA]</scope>
    <source>
        <strain evidence="4 5">KCCM 41400</strain>
    </source>
</reference>
<sequence>MGYEAAASGASALGLSPEGVIAACRAVDREIAAGVTPGAVLAVVRGDEELVYAAGHADPDGPDPAPVHAGTLYDCASLTKVTVTLPLVLGLIDEGRLTLNTPAASLLPEFASGGKEEVTVGQLLTHTSGLPPLVNLHASHLTREEMWQTVYRTPLQAKPGARMAYSDVGYMTLGRIAEEMLGVPLNEAARVKIFGPLGMDSAGFCPPAGRAADIAPTEYDASTGVRLHGVVHDENARALGGVSGHAGLFAAAGDLVRYARMWLGCGLVPAPAAGARHDAAGAPGPRLLSRAAALASVRSFTESIPGASRGLGWALKGDPLDASGDWMGPRSFGHTGFTGTSLWLDPERDLAVVLLTNRVYYGRGRTVAALRACVHNAIAGAVVTNDKF</sequence>
<dbReference type="SUPFAM" id="SSF56601">
    <property type="entry name" value="beta-lactamase/transpeptidase-like"/>
    <property type="match status" value="1"/>
</dbReference>
<evidence type="ECO:0000313" key="5">
    <source>
        <dbReference type="Proteomes" id="UP000288943"/>
    </source>
</evidence>
<protein>
    <submittedName>
        <fullName evidence="3">Beta-lactamase family protein</fullName>
    </submittedName>
    <submittedName>
        <fullName evidence="4">Serine hydrolase</fullName>
    </submittedName>
</protein>
<dbReference type="InterPro" id="IPR012338">
    <property type="entry name" value="Beta-lactam/transpept-like"/>
</dbReference>
<dbReference type="EMBL" id="CP026520">
    <property type="protein sequence ID" value="QAV16860.1"/>
    <property type="molecule type" value="Genomic_DNA"/>
</dbReference>
<name>A0A410WRB9_9BACL</name>
<accession>A0A410WRB9</accession>
<proteinExistence type="predicted"/>
<dbReference type="Proteomes" id="UP000288943">
    <property type="component" value="Chromosome"/>
</dbReference>
<dbReference type="OrthoDB" id="9770183at2"/>
<keyword evidence="1 4" id="KW-0378">Hydrolase</keyword>
<reference evidence="3 6" key="2">
    <citation type="submission" date="2022-05" db="EMBL/GenBank/DDBJ databases">
        <title>Genome Sequencing of Bee-Associated Microbes.</title>
        <authorList>
            <person name="Dunlap C."/>
        </authorList>
    </citation>
    <scope>NUCLEOTIDE SEQUENCE [LARGE SCALE GENOMIC DNA]</scope>
    <source>
        <strain evidence="3 6">NRRL B-23120</strain>
    </source>
</reference>
<dbReference type="GeneID" id="95373948"/>
<evidence type="ECO:0000313" key="6">
    <source>
        <dbReference type="Proteomes" id="UP001527202"/>
    </source>
</evidence>
<organism evidence="4 5">
    <name type="scientific">Paenibacillus chitinolyticus</name>
    <dbReference type="NCBI Taxonomy" id="79263"/>
    <lineage>
        <taxon>Bacteria</taxon>
        <taxon>Bacillati</taxon>
        <taxon>Bacillota</taxon>
        <taxon>Bacilli</taxon>
        <taxon>Bacillales</taxon>
        <taxon>Paenibacillaceae</taxon>
        <taxon>Paenibacillus</taxon>
    </lineage>
</organism>
<feature type="domain" description="Beta-lactamase-related" evidence="2">
    <location>
        <begin position="28"/>
        <end position="369"/>
    </location>
</feature>
<evidence type="ECO:0000256" key="1">
    <source>
        <dbReference type="ARBA" id="ARBA00022801"/>
    </source>
</evidence>
<gene>
    <name evidence="3" type="ORF">M5X16_02390</name>
    <name evidence="4" type="ORF">PC41400_03830</name>
</gene>
<keyword evidence="6" id="KW-1185">Reference proteome</keyword>
<dbReference type="EMBL" id="JAMDMJ010000002">
    <property type="protein sequence ID" value="MCY9594619.1"/>
    <property type="molecule type" value="Genomic_DNA"/>
</dbReference>
<dbReference type="PANTHER" id="PTHR43283">
    <property type="entry name" value="BETA-LACTAMASE-RELATED"/>
    <property type="match status" value="1"/>
</dbReference>
<dbReference type="RefSeq" id="WP_042232197.1">
    <property type="nucleotide sequence ID" value="NZ_CP026520.1"/>
</dbReference>
<dbReference type="GO" id="GO:0016787">
    <property type="term" value="F:hydrolase activity"/>
    <property type="evidence" value="ECO:0007669"/>
    <property type="project" value="UniProtKB-KW"/>
</dbReference>
<evidence type="ECO:0000313" key="3">
    <source>
        <dbReference type="EMBL" id="MCY9594619.1"/>
    </source>
</evidence>
<dbReference type="Pfam" id="PF00144">
    <property type="entry name" value="Beta-lactamase"/>
    <property type="match status" value="1"/>
</dbReference>
<dbReference type="KEGG" id="pchi:PC41400_03830"/>
<dbReference type="AlphaFoldDB" id="A0A410WRB9"/>
<evidence type="ECO:0000259" key="2">
    <source>
        <dbReference type="Pfam" id="PF00144"/>
    </source>
</evidence>
<evidence type="ECO:0000313" key="4">
    <source>
        <dbReference type="EMBL" id="QAV16860.1"/>
    </source>
</evidence>
<dbReference type="PANTHER" id="PTHR43283:SF11">
    <property type="entry name" value="BETA-LACTAMASE-RELATED DOMAIN-CONTAINING PROTEIN"/>
    <property type="match status" value="1"/>
</dbReference>
<dbReference type="Proteomes" id="UP001527202">
    <property type="component" value="Unassembled WGS sequence"/>
</dbReference>